<name>B9Y4H1_9FIRM</name>
<evidence type="ECO:0000313" key="2">
    <source>
        <dbReference type="Proteomes" id="UP000005950"/>
    </source>
</evidence>
<dbReference type="HOGENOM" id="CLU_3168949_0_0_9"/>
<organism evidence="1 2">
    <name type="scientific">Holdemania filiformis DSM 12042</name>
    <dbReference type="NCBI Taxonomy" id="545696"/>
    <lineage>
        <taxon>Bacteria</taxon>
        <taxon>Bacillati</taxon>
        <taxon>Bacillota</taxon>
        <taxon>Erysipelotrichia</taxon>
        <taxon>Erysipelotrichales</taxon>
        <taxon>Erysipelotrichaceae</taxon>
        <taxon>Holdemania</taxon>
    </lineage>
</organism>
<proteinExistence type="predicted"/>
<dbReference type="AlphaFoldDB" id="B9Y4H1"/>
<sequence>MNRNLLILYEKRCLQGQRFFIELSAENVPSAFTALHFLNSRKGRKTI</sequence>
<comment type="caution">
    <text evidence="1">The sequence shown here is derived from an EMBL/GenBank/DDBJ whole genome shotgun (WGS) entry which is preliminary data.</text>
</comment>
<dbReference type="EMBL" id="ACCF01000046">
    <property type="protein sequence ID" value="EEF69151.1"/>
    <property type="molecule type" value="Genomic_DNA"/>
</dbReference>
<evidence type="ECO:0000313" key="1">
    <source>
        <dbReference type="EMBL" id="EEF69151.1"/>
    </source>
</evidence>
<dbReference type="STRING" id="545696.HOLDEFILI_00702"/>
<dbReference type="Proteomes" id="UP000005950">
    <property type="component" value="Unassembled WGS sequence"/>
</dbReference>
<reference evidence="1 2" key="2">
    <citation type="submission" date="2009-02" db="EMBL/GenBank/DDBJ databases">
        <title>Draft genome sequence of Holdemania filiformis DSM 12042.</title>
        <authorList>
            <person name="Sudarsanam P."/>
            <person name="Ley R."/>
            <person name="Guruge J."/>
            <person name="Turnbaugh P.J."/>
            <person name="Mahowald M."/>
            <person name="Liep D."/>
            <person name="Gordon J."/>
        </authorList>
    </citation>
    <scope>NUCLEOTIDE SEQUENCE [LARGE SCALE GENOMIC DNA]</scope>
    <source>
        <strain evidence="1 2">DSM 12042</strain>
    </source>
</reference>
<gene>
    <name evidence="1" type="ORF">HOLDEFILI_00702</name>
</gene>
<protein>
    <submittedName>
        <fullName evidence="1">Uncharacterized protein</fullName>
    </submittedName>
</protein>
<reference evidence="1 2" key="1">
    <citation type="submission" date="2008-12" db="EMBL/GenBank/DDBJ databases">
        <authorList>
            <person name="Fulton L."/>
            <person name="Clifton S."/>
            <person name="Fulton B."/>
            <person name="Xu J."/>
            <person name="Minx P."/>
            <person name="Pepin K.H."/>
            <person name="Johnson M."/>
            <person name="Bhonagiri V."/>
            <person name="Nash W.E."/>
            <person name="Mardis E.R."/>
            <person name="Wilson R.K."/>
        </authorList>
    </citation>
    <scope>NUCLEOTIDE SEQUENCE [LARGE SCALE GENOMIC DNA]</scope>
    <source>
        <strain evidence="1 2">DSM 12042</strain>
    </source>
</reference>
<accession>B9Y4H1</accession>